<dbReference type="AlphaFoldDB" id="A0A0G1J6T2"/>
<dbReference type="SUPFAM" id="SSF48019">
    <property type="entry name" value="post-AAA+ oligomerization domain-like"/>
    <property type="match status" value="1"/>
</dbReference>
<name>A0A0G1J6T2_9BACT</name>
<dbReference type="GO" id="GO:0009360">
    <property type="term" value="C:DNA polymerase III complex"/>
    <property type="evidence" value="ECO:0007669"/>
    <property type="project" value="TreeGrafter"/>
</dbReference>
<evidence type="ECO:0000256" key="4">
    <source>
        <dbReference type="ARBA" id="ARBA00022705"/>
    </source>
</evidence>
<dbReference type="EMBL" id="LCIY01000013">
    <property type="protein sequence ID" value="KKT67068.1"/>
    <property type="molecule type" value="Genomic_DNA"/>
</dbReference>
<evidence type="ECO:0000313" key="9">
    <source>
        <dbReference type="EMBL" id="KKT67068.1"/>
    </source>
</evidence>
<dbReference type="GO" id="GO:0003887">
    <property type="term" value="F:DNA-directed DNA polymerase activity"/>
    <property type="evidence" value="ECO:0007669"/>
    <property type="project" value="UniProtKB-KW"/>
</dbReference>
<dbReference type="Proteomes" id="UP000034826">
    <property type="component" value="Unassembled WGS sequence"/>
</dbReference>
<evidence type="ECO:0000313" key="10">
    <source>
        <dbReference type="Proteomes" id="UP000034826"/>
    </source>
</evidence>
<dbReference type="InterPro" id="IPR008921">
    <property type="entry name" value="DNA_pol3_clamp-load_cplx_C"/>
</dbReference>
<sequence length="227" mass="25952">MLIIHGEDIVTSYNKLTQVIDSFKNRNVEVVIKEAAELDPTNLRQETQSTNLFGDSKCLIIKDLLSGNKAKQKDLLVDILFQSSGTDIILFETKKISDTVLKPFSEAKIESYNINPVIFKFLDLLRPGNTNNLLGGWNRLMVLNHEPEYVFSMLVRQIRLLIQAKSGPSYLKLSPYPKKLIITQATFFDLFHLLDLHQILYQIDKKIKTGTSALPIDQLLLQFFLKV</sequence>
<accession>A0A0G1J6T2</accession>
<keyword evidence="5" id="KW-0239">DNA-directed DNA polymerase</keyword>
<keyword evidence="4" id="KW-0235">DNA replication</keyword>
<reference evidence="9 10" key="1">
    <citation type="journal article" date="2015" name="Nature">
        <title>rRNA introns, odd ribosomes, and small enigmatic genomes across a large radiation of phyla.</title>
        <authorList>
            <person name="Brown C.T."/>
            <person name="Hug L.A."/>
            <person name="Thomas B.C."/>
            <person name="Sharon I."/>
            <person name="Castelle C.J."/>
            <person name="Singh A."/>
            <person name="Wilkins M.J."/>
            <person name="Williams K.H."/>
            <person name="Banfield J.F."/>
        </authorList>
    </citation>
    <scope>NUCLEOTIDE SEQUENCE [LARGE SCALE GENOMIC DNA]</scope>
</reference>
<dbReference type="InterPro" id="IPR048466">
    <property type="entry name" value="DNA_pol3_delta-like_C"/>
</dbReference>
<evidence type="ECO:0000256" key="3">
    <source>
        <dbReference type="ARBA" id="ARBA00022695"/>
    </source>
</evidence>
<comment type="catalytic activity">
    <reaction evidence="7">
        <text>DNA(n) + a 2'-deoxyribonucleoside 5'-triphosphate = DNA(n+1) + diphosphate</text>
        <dbReference type="Rhea" id="RHEA:22508"/>
        <dbReference type="Rhea" id="RHEA-COMP:17339"/>
        <dbReference type="Rhea" id="RHEA-COMP:17340"/>
        <dbReference type="ChEBI" id="CHEBI:33019"/>
        <dbReference type="ChEBI" id="CHEBI:61560"/>
        <dbReference type="ChEBI" id="CHEBI:173112"/>
        <dbReference type="EC" id="2.7.7.7"/>
    </reaction>
</comment>
<evidence type="ECO:0000256" key="2">
    <source>
        <dbReference type="ARBA" id="ARBA00022679"/>
    </source>
</evidence>
<comment type="caution">
    <text evidence="9">The sequence shown here is derived from an EMBL/GenBank/DDBJ whole genome shotgun (WGS) entry which is preliminary data.</text>
</comment>
<keyword evidence="2" id="KW-0808">Transferase</keyword>
<dbReference type="InterPro" id="IPR005790">
    <property type="entry name" value="DNA_polIII_delta"/>
</dbReference>
<keyword evidence="3" id="KW-0548">Nucleotidyltransferase</keyword>
<dbReference type="Pfam" id="PF21694">
    <property type="entry name" value="DNA_pol3_delta_C"/>
    <property type="match status" value="1"/>
</dbReference>
<protein>
    <recommendedName>
        <fullName evidence="1">DNA-directed DNA polymerase</fullName>
        <ecNumber evidence="1">2.7.7.7</ecNumber>
    </recommendedName>
</protein>
<evidence type="ECO:0000256" key="1">
    <source>
        <dbReference type="ARBA" id="ARBA00012417"/>
    </source>
</evidence>
<evidence type="ECO:0000256" key="6">
    <source>
        <dbReference type="ARBA" id="ARBA00034754"/>
    </source>
</evidence>
<evidence type="ECO:0000259" key="8">
    <source>
        <dbReference type="Pfam" id="PF21694"/>
    </source>
</evidence>
<evidence type="ECO:0000256" key="7">
    <source>
        <dbReference type="ARBA" id="ARBA00049244"/>
    </source>
</evidence>
<evidence type="ECO:0000256" key="5">
    <source>
        <dbReference type="ARBA" id="ARBA00022932"/>
    </source>
</evidence>
<comment type="similarity">
    <text evidence="6">Belongs to the DNA polymerase HolA subunit family.</text>
</comment>
<dbReference type="GO" id="GO:0003677">
    <property type="term" value="F:DNA binding"/>
    <property type="evidence" value="ECO:0007669"/>
    <property type="project" value="InterPro"/>
</dbReference>
<dbReference type="GO" id="GO:0006261">
    <property type="term" value="P:DNA-templated DNA replication"/>
    <property type="evidence" value="ECO:0007669"/>
    <property type="project" value="TreeGrafter"/>
</dbReference>
<dbReference type="PANTHER" id="PTHR34388:SF1">
    <property type="entry name" value="DNA POLYMERASE III SUBUNIT DELTA"/>
    <property type="match status" value="1"/>
</dbReference>
<dbReference type="PANTHER" id="PTHR34388">
    <property type="entry name" value="DNA POLYMERASE III SUBUNIT DELTA"/>
    <property type="match status" value="1"/>
</dbReference>
<dbReference type="EC" id="2.7.7.7" evidence="1"/>
<proteinExistence type="inferred from homology"/>
<gene>
    <name evidence="9" type="ORF">UW60_C0013G0005</name>
</gene>
<dbReference type="Gene3D" id="1.20.272.10">
    <property type="match status" value="1"/>
</dbReference>
<organism evidence="9 10">
    <name type="scientific">Candidatus Woesebacteria bacterium GW2011_GWA2_44_33</name>
    <dbReference type="NCBI Taxonomy" id="1618564"/>
    <lineage>
        <taxon>Bacteria</taxon>
        <taxon>Candidatus Woeseibacteriota</taxon>
    </lineage>
</organism>
<feature type="domain" description="DNA polymerase III delta subunit-like C-terminal" evidence="8">
    <location>
        <begin position="118"/>
        <end position="212"/>
    </location>
</feature>